<dbReference type="AlphaFoldDB" id="A0AAV7JES8"/>
<comment type="caution">
    <text evidence="10">The sequence shown here is derived from an EMBL/GenBank/DDBJ whole genome shotgun (WGS) entry which is preliminary data.</text>
</comment>
<gene>
    <name evidence="10" type="ORF">LOD99_12336</name>
</gene>
<keyword evidence="11" id="KW-1185">Reference proteome</keyword>
<sequence length="232" mass="26833">MQQDNITFVSLFGLPCLAPTSAIADILSVYNTTMMTFSSYSPDFYALYYSSTPTFVVNGFPNSLNVISAQLKFITDHQWRRVAIVNFESEYFTHLGYELQKTLYKLGIENTAETVSIPITYREYYEQLDDIIDAIQSENYRIVIFNTYHWTASDFFCRIANRSLNFREYTFILPGSYLYIDSFDIYWINGTCSKSDLLELVSGSIGFTQYPRIKDFLSFNHKTISGLVPIKL</sequence>
<dbReference type="GO" id="GO:0007214">
    <property type="term" value="P:gamma-aminobutyric acid signaling pathway"/>
    <property type="evidence" value="ECO:0007669"/>
    <property type="project" value="TreeGrafter"/>
</dbReference>
<evidence type="ECO:0000259" key="9">
    <source>
        <dbReference type="Pfam" id="PF01094"/>
    </source>
</evidence>
<dbReference type="InterPro" id="IPR002455">
    <property type="entry name" value="GPCR3_GABA-B"/>
</dbReference>
<evidence type="ECO:0000256" key="5">
    <source>
        <dbReference type="ARBA" id="ARBA00023136"/>
    </source>
</evidence>
<dbReference type="GO" id="GO:0038039">
    <property type="term" value="C:G protein-coupled receptor heterodimeric complex"/>
    <property type="evidence" value="ECO:0007669"/>
    <property type="project" value="TreeGrafter"/>
</dbReference>
<evidence type="ECO:0000256" key="1">
    <source>
        <dbReference type="ARBA" id="ARBA00004370"/>
    </source>
</evidence>
<evidence type="ECO:0000313" key="11">
    <source>
        <dbReference type="Proteomes" id="UP001165289"/>
    </source>
</evidence>
<keyword evidence="7" id="KW-0325">Glycoprotein</keyword>
<dbReference type="Pfam" id="PF01094">
    <property type="entry name" value="ANF_receptor"/>
    <property type="match status" value="1"/>
</dbReference>
<dbReference type="PANTHER" id="PTHR10519:SF20">
    <property type="entry name" value="G-PROTEIN COUPLED RECEPTOR 156-RELATED"/>
    <property type="match status" value="1"/>
</dbReference>
<evidence type="ECO:0000256" key="4">
    <source>
        <dbReference type="ARBA" id="ARBA00023040"/>
    </source>
</evidence>
<evidence type="ECO:0000313" key="10">
    <source>
        <dbReference type="EMBL" id="KAI6647340.1"/>
    </source>
</evidence>
<organism evidence="10 11">
    <name type="scientific">Oopsacas minuta</name>
    <dbReference type="NCBI Taxonomy" id="111878"/>
    <lineage>
        <taxon>Eukaryota</taxon>
        <taxon>Metazoa</taxon>
        <taxon>Porifera</taxon>
        <taxon>Hexactinellida</taxon>
        <taxon>Hexasterophora</taxon>
        <taxon>Lyssacinosida</taxon>
        <taxon>Leucopsacidae</taxon>
        <taxon>Oopsacas</taxon>
    </lineage>
</organism>
<proteinExistence type="predicted"/>
<evidence type="ECO:0000256" key="2">
    <source>
        <dbReference type="ARBA" id="ARBA00022692"/>
    </source>
</evidence>
<dbReference type="GO" id="GO:0004965">
    <property type="term" value="F:G protein-coupled GABA receptor activity"/>
    <property type="evidence" value="ECO:0007669"/>
    <property type="project" value="InterPro"/>
</dbReference>
<keyword evidence="3" id="KW-1133">Transmembrane helix</keyword>
<dbReference type="InterPro" id="IPR028082">
    <property type="entry name" value="Peripla_BP_I"/>
</dbReference>
<accession>A0AAV7JES8</accession>
<dbReference type="Proteomes" id="UP001165289">
    <property type="component" value="Unassembled WGS sequence"/>
</dbReference>
<feature type="domain" description="Receptor ligand binding region" evidence="9">
    <location>
        <begin position="9"/>
        <end position="216"/>
    </location>
</feature>
<keyword evidence="2" id="KW-0812">Transmembrane</keyword>
<reference evidence="10 11" key="1">
    <citation type="journal article" date="2023" name="BMC Biol.">
        <title>The compact genome of the sponge Oopsacas minuta (Hexactinellida) is lacking key metazoan core genes.</title>
        <authorList>
            <person name="Santini S."/>
            <person name="Schenkelaars Q."/>
            <person name="Jourda C."/>
            <person name="Duchesne M."/>
            <person name="Belahbib H."/>
            <person name="Rocher C."/>
            <person name="Selva M."/>
            <person name="Riesgo A."/>
            <person name="Vervoort M."/>
            <person name="Leys S.P."/>
            <person name="Kodjabachian L."/>
            <person name="Le Bivic A."/>
            <person name="Borchiellini C."/>
            <person name="Claverie J.M."/>
            <person name="Renard E."/>
        </authorList>
    </citation>
    <scope>NUCLEOTIDE SEQUENCE [LARGE SCALE GENOMIC DNA]</scope>
    <source>
        <strain evidence="10">SPO-2</strain>
    </source>
</reference>
<keyword evidence="4" id="KW-0297">G-protein coupled receptor</keyword>
<dbReference type="PANTHER" id="PTHR10519">
    <property type="entry name" value="GABA-B RECEPTOR"/>
    <property type="match status" value="1"/>
</dbReference>
<protein>
    <submittedName>
        <fullName evidence="10">Gamma-aminobutyric acid type B receptor subunit 2</fullName>
    </submittedName>
</protein>
<dbReference type="InterPro" id="IPR001828">
    <property type="entry name" value="ANF_lig-bd_rcpt"/>
</dbReference>
<name>A0AAV7JES8_9METZ</name>
<dbReference type="Gene3D" id="3.40.50.2300">
    <property type="match status" value="2"/>
</dbReference>
<evidence type="ECO:0000256" key="6">
    <source>
        <dbReference type="ARBA" id="ARBA00023170"/>
    </source>
</evidence>
<keyword evidence="6 10" id="KW-0675">Receptor</keyword>
<evidence type="ECO:0000256" key="8">
    <source>
        <dbReference type="ARBA" id="ARBA00023224"/>
    </source>
</evidence>
<dbReference type="SUPFAM" id="SSF53822">
    <property type="entry name" value="Periplasmic binding protein-like I"/>
    <property type="match status" value="1"/>
</dbReference>
<comment type="subcellular location">
    <subcellularLocation>
        <location evidence="1">Membrane</location>
    </subcellularLocation>
</comment>
<evidence type="ECO:0000256" key="3">
    <source>
        <dbReference type="ARBA" id="ARBA00022989"/>
    </source>
</evidence>
<evidence type="ECO:0000256" key="7">
    <source>
        <dbReference type="ARBA" id="ARBA00023180"/>
    </source>
</evidence>
<dbReference type="EMBL" id="JAKMXF010000343">
    <property type="protein sequence ID" value="KAI6647340.1"/>
    <property type="molecule type" value="Genomic_DNA"/>
</dbReference>
<keyword evidence="8" id="KW-0807">Transducer</keyword>
<keyword evidence="5" id="KW-0472">Membrane</keyword>